<dbReference type="Proteomes" id="UP000306552">
    <property type="component" value="Unassembled WGS sequence"/>
</dbReference>
<reference evidence="2 3" key="1">
    <citation type="submission" date="2019-04" db="EMBL/GenBank/DDBJ databases">
        <title>Psychroflexus halotolerans sp. nov., isolated from a marine solar saltern.</title>
        <authorList>
            <person name="Feng X."/>
        </authorList>
    </citation>
    <scope>NUCLEOTIDE SEQUENCE [LARGE SCALE GENOMIC DNA]</scope>
    <source>
        <strain evidence="2 3">WDS2C27</strain>
    </source>
</reference>
<comment type="caution">
    <text evidence="2">The sequence shown here is derived from an EMBL/GenBank/DDBJ whole genome shotgun (WGS) entry which is preliminary data.</text>
</comment>
<keyword evidence="3" id="KW-1185">Reference proteome</keyword>
<evidence type="ECO:0008006" key="4">
    <source>
        <dbReference type="Google" id="ProtNLM"/>
    </source>
</evidence>
<organism evidence="2 3">
    <name type="scientific">Mesohalobacter halotolerans</name>
    <dbReference type="NCBI Taxonomy" id="1883405"/>
    <lineage>
        <taxon>Bacteria</taxon>
        <taxon>Pseudomonadati</taxon>
        <taxon>Bacteroidota</taxon>
        <taxon>Flavobacteriia</taxon>
        <taxon>Flavobacteriales</taxon>
        <taxon>Flavobacteriaceae</taxon>
        <taxon>Mesohalobacter</taxon>
    </lineage>
</organism>
<dbReference type="OrthoDB" id="892266at2"/>
<protein>
    <recommendedName>
        <fullName evidence="4">Outer membrane lipoprotein-sorting protein</fullName>
    </recommendedName>
</protein>
<feature type="coiled-coil region" evidence="1">
    <location>
        <begin position="17"/>
        <end position="44"/>
    </location>
</feature>
<evidence type="ECO:0000313" key="2">
    <source>
        <dbReference type="EMBL" id="TKS55671.1"/>
    </source>
</evidence>
<evidence type="ECO:0000256" key="1">
    <source>
        <dbReference type="SAM" id="Coils"/>
    </source>
</evidence>
<dbReference type="PROSITE" id="PS51257">
    <property type="entry name" value="PROKAR_LIPOPROTEIN"/>
    <property type="match status" value="1"/>
</dbReference>
<keyword evidence="1" id="KW-0175">Coiled coil</keyword>
<dbReference type="AlphaFoldDB" id="A0A4U5TPM9"/>
<name>A0A4U5TPM9_9FLAO</name>
<gene>
    <name evidence="2" type="ORF">FCN74_10200</name>
</gene>
<dbReference type="RefSeq" id="WP_138932498.1">
    <property type="nucleotide sequence ID" value="NZ_SWMU01000004.1"/>
</dbReference>
<proteinExistence type="predicted"/>
<accession>A0A4U5TPM9</accession>
<evidence type="ECO:0000313" key="3">
    <source>
        <dbReference type="Proteomes" id="UP000306552"/>
    </source>
</evidence>
<sequence length="232" mass="27478">MKTLFLALITFLTLTSCQNNKKQNKEKTNTISEQTEEKKEETKTILEKIAYAHGYEHWPSVEKIEFSFVVNPGEQEMIRHWIWYPKNDKVTLVKENERITYKRDNIMQEFVDTDKAFVNDSFWLLFPFHLEWGVFNYETIEGVKSPIQQKESTKLIVKYPNEGGYTPGDRYDVYLDQNQHIIEWAYYPSGKKEPALLNTFEDLSNFDGIKINMIHRNPDTGFQLNFRNVSIN</sequence>
<dbReference type="EMBL" id="SWMU01000004">
    <property type="protein sequence ID" value="TKS55671.1"/>
    <property type="molecule type" value="Genomic_DNA"/>
</dbReference>